<dbReference type="PANTHER" id="PTHR46164">
    <property type="entry name" value="ATF6, ISOFORM C"/>
    <property type="match status" value="1"/>
</dbReference>
<name>A0A1Y1YQ93_9FUNG</name>
<dbReference type="GO" id="GO:0030968">
    <property type="term" value="P:endoplasmic reticulum unfolded protein response"/>
    <property type="evidence" value="ECO:0007669"/>
    <property type="project" value="TreeGrafter"/>
</dbReference>
<dbReference type="SUPFAM" id="SSF57959">
    <property type="entry name" value="Leucine zipper domain"/>
    <property type="match status" value="1"/>
</dbReference>
<keyword evidence="4" id="KW-0804">Transcription</keyword>
<keyword evidence="5" id="KW-0539">Nucleus</keyword>
<dbReference type="InterPro" id="IPR051882">
    <property type="entry name" value="ATF_bZIP_TF"/>
</dbReference>
<dbReference type="GO" id="GO:0000981">
    <property type="term" value="F:DNA-binding transcription factor activity, RNA polymerase II-specific"/>
    <property type="evidence" value="ECO:0007669"/>
    <property type="project" value="TreeGrafter"/>
</dbReference>
<dbReference type="EMBL" id="MCFE01000086">
    <property type="protein sequence ID" value="ORY00211.1"/>
    <property type="molecule type" value="Genomic_DNA"/>
</dbReference>
<comment type="subcellular location">
    <subcellularLocation>
        <location evidence="1">Membrane</location>
        <topology evidence="1">Single-pass membrane protein</topology>
    </subcellularLocation>
</comment>
<dbReference type="STRING" id="1314790.A0A1Y1YQ93"/>
<feature type="domain" description="BZIP" evidence="8">
    <location>
        <begin position="302"/>
        <end position="358"/>
    </location>
</feature>
<organism evidence="9 10">
    <name type="scientific">Basidiobolus meristosporus CBS 931.73</name>
    <dbReference type="NCBI Taxonomy" id="1314790"/>
    <lineage>
        <taxon>Eukaryota</taxon>
        <taxon>Fungi</taxon>
        <taxon>Fungi incertae sedis</taxon>
        <taxon>Zoopagomycota</taxon>
        <taxon>Entomophthoromycotina</taxon>
        <taxon>Basidiobolomycetes</taxon>
        <taxon>Basidiobolales</taxon>
        <taxon>Basidiobolaceae</taxon>
        <taxon>Basidiobolus</taxon>
    </lineage>
</organism>
<feature type="region of interest" description="Disordered" evidence="7">
    <location>
        <begin position="268"/>
        <end position="301"/>
    </location>
</feature>
<keyword evidence="10" id="KW-1185">Reference proteome</keyword>
<evidence type="ECO:0000313" key="9">
    <source>
        <dbReference type="EMBL" id="ORY00211.1"/>
    </source>
</evidence>
<keyword evidence="2" id="KW-0805">Transcription regulation</keyword>
<feature type="region of interest" description="Disordered" evidence="7">
    <location>
        <begin position="48"/>
        <end position="98"/>
    </location>
</feature>
<dbReference type="CDD" id="cd14686">
    <property type="entry name" value="bZIP"/>
    <property type="match status" value="1"/>
</dbReference>
<dbReference type="AlphaFoldDB" id="A0A1Y1YQ93"/>
<evidence type="ECO:0000256" key="1">
    <source>
        <dbReference type="ARBA" id="ARBA00004167"/>
    </source>
</evidence>
<dbReference type="InterPro" id="IPR046347">
    <property type="entry name" value="bZIP_sf"/>
</dbReference>
<dbReference type="GO" id="GO:0005634">
    <property type="term" value="C:nucleus"/>
    <property type="evidence" value="ECO:0007669"/>
    <property type="project" value="TreeGrafter"/>
</dbReference>
<evidence type="ECO:0000256" key="7">
    <source>
        <dbReference type="SAM" id="MobiDB-lite"/>
    </source>
</evidence>
<dbReference type="PANTHER" id="PTHR46164:SF3">
    <property type="entry name" value="ATF6, ISOFORM C"/>
    <property type="match status" value="1"/>
</dbReference>
<protein>
    <recommendedName>
        <fullName evidence="8">BZIP domain-containing protein</fullName>
    </recommendedName>
</protein>
<dbReference type="GO" id="GO:0000978">
    <property type="term" value="F:RNA polymerase II cis-regulatory region sequence-specific DNA binding"/>
    <property type="evidence" value="ECO:0007669"/>
    <property type="project" value="TreeGrafter"/>
</dbReference>
<feature type="compositionally biased region" description="Low complexity" evidence="7">
    <location>
        <begin position="59"/>
        <end position="76"/>
    </location>
</feature>
<evidence type="ECO:0000256" key="3">
    <source>
        <dbReference type="ARBA" id="ARBA00023125"/>
    </source>
</evidence>
<dbReference type="InterPro" id="IPR004827">
    <property type="entry name" value="bZIP"/>
</dbReference>
<accession>A0A1Y1YQ93</accession>
<dbReference type="SMART" id="SM00338">
    <property type="entry name" value="BRLZ"/>
    <property type="match status" value="1"/>
</dbReference>
<reference evidence="9 10" key="1">
    <citation type="submission" date="2016-07" db="EMBL/GenBank/DDBJ databases">
        <title>Pervasive Adenine N6-methylation of Active Genes in Fungi.</title>
        <authorList>
            <consortium name="DOE Joint Genome Institute"/>
            <person name="Mondo S.J."/>
            <person name="Dannebaum R.O."/>
            <person name="Kuo R.C."/>
            <person name="Labutti K."/>
            <person name="Haridas S."/>
            <person name="Kuo A."/>
            <person name="Salamov A."/>
            <person name="Ahrendt S.R."/>
            <person name="Lipzen A."/>
            <person name="Sullivan W."/>
            <person name="Andreopoulos W.B."/>
            <person name="Clum A."/>
            <person name="Lindquist E."/>
            <person name="Daum C."/>
            <person name="Ramamoorthy G.K."/>
            <person name="Gryganskyi A."/>
            <person name="Culley D."/>
            <person name="Magnuson J.K."/>
            <person name="James T.Y."/>
            <person name="O'Malley M.A."/>
            <person name="Stajich J.E."/>
            <person name="Spatafora J.W."/>
            <person name="Visel A."/>
            <person name="Grigoriev I.V."/>
        </authorList>
    </citation>
    <scope>NUCLEOTIDE SEQUENCE [LARGE SCALE GENOMIC DNA]</scope>
    <source>
        <strain evidence="9 10">CBS 931.73</strain>
    </source>
</reference>
<comment type="caution">
    <text evidence="9">The sequence shown here is derived from an EMBL/GenBank/DDBJ whole genome shotgun (WGS) entry which is preliminary data.</text>
</comment>
<sequence length="625" mass="68600">MSSSAPENQEGEDLILSFLNQDCFADTEGILSDPKLLPSEDNLWDFLNNVPNLNKDDLSGGASPPWSSSSSDDNGGTHIPSSPHSVKEDLSEFKTPKREETETDYWQYVNEDCVLETPASNAPNFSGKVPVEIPLSLEMPIPQITEPFTQGVSIPSTGGIPAPLFYPHGLPGIPTYPGLHLFPTIPVMPIVQPVAEPPKKKRGRKKREPCPAPSTANLVPLKPLIPVNAQPSTPLSFAESVPDPVASNDTILIKKESAESTMPIVTASTASPASASPKPKCSPATASTNTNAAPPGEAAAALNKRQERLIKNRAAALLSRKRKREHMANLETANETLQQENDELKARVQELEQEVESIAQERDQAKEESAQLRKMLQELGTLKEEESPNDTSIAIETMDVDLEGNFIDESEGNEIIQLGDKKLSKPKTTGVVLMIIFFSFALFSLPMTNYQSTIGSNYGSRAIMSPSIFTPPNVQDSTPRIIGVESTPKAKQRPSKRSLPNTDDDLKCRLNYTELPLTGSGEDVTRALHTWLSRQDTQKQKVKPAKVENKEPVSMAVATIRDRSRTFFHPSITPTFMQPIFNTSLPNRMTPTVRLSINDLVFPFSRLWAVYSRHLGLLVLLIVNT</sequence>
<keyword evidence="6" id="KW-0175">Coiled coil</keyword>
<evidence type="ECO:0000313" key="10">
    <source>
        <dbReference type="Proteomes" id="UP000193498"/>
    </source>
</evidence>
<feature type="compositionally biased region" description="Basic and acidic residues" evidence="7">
    <location>
        <begin position="85"/>
        <end position="98"/>
    </location>
</feature>
<dbReference type="Pfam" id="PF00170">
    <property type="entry name" value="bZIP_1"/>
    <property type="match status" value="1"/>
</dbReference>
<feature type="coiled-coil region" evidence="6">
    <location>
        <begin position="320"/>
        <end position="385"/>
    </location>
</feature>
<gene>
    <name evidence="9" type="ORF">K493DRAFT_312913</name>
</gene>
<dbReference type="OrthoDB" id="674948at2759"/>
<dbReference type="Proteomes" id="UP000193498">
    <property type="component" value="Unassembled WGS sequence"/>
</dbReference>
<dbReference type="Gene3D" id="1.20.5.170">
    <property type="match status" value="1"/>
</dbReference>
<dbReference type="GO" id="GO:0016020">
    <property type="term" value="C:membrane"/>
    <property type="evidence" value="ECO:0007669"/>
    <property type="project" value="UniProtKB-SubCell"/>
</dbReference>
<dbReference type="PROSITE" id="PS50217">
    <property type="entry name" value="BZIP"/>
    <property type="match status" value="1"/>
</dbReference>
<evidence type="ECO:0000259" key="8">
    <source>
        <dbReference type="PROSITE" id="PS50217"/>
    </source>
</evidence>
<dbReference type="InParanoid" id="A0A1Y1YQ93"/>
<evidence type="ECO:0000256" key="4">
    <source>
        <dbReference type="ARBA" id="ARBA00023163"/>
    </source>
</evidence>
<proteinExistence type="predicted"/>
<feature type="region of interest" description="Disordered" evidence="7">
    <location>
        <begin position="195"/>
        <end position="217"/>
    </location>
</feature>
<evidence type="ECO:0000256" key="5">
    <source>
        <dbReference type="ARBA" id="ARBA00023242"/>
    </source>
</evidence>
<evidence type="ECO:0000256" key="6">
    <source>
        <dbReference type="SAM" id="Coils"/>
    </source>
</evidence>
<keyword evidence="3" id="KW-0238">DNA-binding</keyword>
<evidence type="ECO:0000256" key="2">
    <source>
        <dbReference type="ARBA" id="ARBA00023015"/>
    </source>
</evidence>